<feature type="region of interest" description="Disordered" evidence="9">
    <location>
        <begin position="705"/>
        <end position="737"/>
    </location>
</feature>
<sequence length="776" mass="84800">MPSQSSLPKPEFELVKEIERGVWTAVKAGDPRAGQFLARQIDIFDSAYDATAAKRSRSLKKGEQEAVWLRDLLYSFGQAAVIAQIFNHENIVSLAGHIQQQPLVARAGGGQKTTVIDGFLVWDYCDAANLSALFLDKPCKSTTYYLPESLCWHVLRALTRAVTYLHDGKRLAIDADDDGFSEPKWTTMDKDWNPILHRAIEPDNVFFQHPRGAEMYGLCKLGNFGAAAVTGHVLGPGDGFGQEDWPCSVAVSTQRGWEALEVTRPKVAQDPEKWTADKRPYTLNDELWSVGNVLFNMMTGCQLTFVCHPYGCAHVTKCREGGCLEMAAADNTCDCLLGGCHHVPEMACTHDVSDWNRSRDPRCEQPVINIDSYMAKARYSHWLRVVVKSLLEFDPKSTLLTTKALPFAKTVEEQFQLWREDTDEGRDYIGRKAAAHPTSPTPDFDLTSLLAHSPTATPTNHGASSLAAAALVQSPSRRRRASRPLTARQRSRPLRTKRPRVPDAEHHDNPRPHHHMTTIPMSQPGASPTPPLLLSKRLNAFLHANQTPHLPTLLLTTAHGKLLAHASPNPVALLRTHATVAASLLAIHTSSSVDLPSALPGSRTPDPIASSPVLAGTDDGDGDGDGDDDDDDSEDREDDSELQSVQDEDEPEDRAQARRRGAGKLVKPVTITVQLSGGTVIIRRLKSGLLFVAVGPSAHEYQADHHANHENGDPTGSPSEVESLVSAGGQTTSSLESVGSASVVAMRRHAGDLARWLDDKLGTLRVPEEDGSYICE</sequence>
<evidence type="ECO:0000313" key="11">
    <source>
        <dbReference type="EMBL" id="POR38465.1"/>
    </source>
</evidence>
<evidence type="ECO:0000256" key="5">
    <source>
        <dbReference type="ARBA" id="ARBA00022777"/>
    </source>
</evidence>
<evidence type="ECO:0000256" key="4">
    <source>
        <dbReference type="ARBA" id="ARBA00022741"/>
    </source>
</evidence>
<organism evidence="11 12">
    <name type="scientific">Tolypocladium paradoxum</name>
    <dbReference type="NCBI Taxonomy" id="94208"/>
    <lineage>
        <taxon>Eukaryota</taxon>
        <taxon>Fungi</taxon>
        <taxon>Dikarya</taxon>
        <taxon>Ascomycota</taxon>
        <taxon>Pezizomycotina</taxon>
        <taxon>Sordariomycetes</taxon>
        <taxon>Hypocreomycetidae</taxon>
        <taxon>Hypocreales</taxon>
        <taxon>Ophiocordycipitaceae</taxon>
        <taxon>Tolypocladium</taxon>
    </lineage>
</organism>
<dbReference type="InterPro" id="IPR000719">
    <property type="entry name" value="Prot_kinase_dom"/>
</dbReference>
<dbReference type="SMART" id="SM00220">
    <property type="entry name" value="S_TKc"/>
    <property type="match status" value="1"/>
</dbReference>
<evidence type="ECO:0000256" key="8">
    <source>
        <dbReference type="ARBA" id="ARBA00048679"/>
    </source>
</evidence>
<gene>
    <name evidence="11" type="ORF">TPAR_01324</name>
</gene>
<evidence type="ECO:0000256" key="7">
    <source>
        <dbReference type="ARBA" id="ARBA00047899"/>
    </source>
</evidence>
<evidence type="ECO:0000256" key="9">
    <source>
        <dbReference type="SAM" id="MobiDB-lite"/>
    </source>
</evidence>
<protein>
    <recommendedName>
        <fullName evidence="1">non-specific serine/threonine protein kinase</fullName>
        <ecNumber evidence="1">2.7.11.1</ecNumber>
    </recommendedName>
</protein>
<feature type="domain" description="Protein kinase" evidence="10">
    <location>
        <begin position="12"/>
        <end position="415"/>
    </location>
</feature>
<feature type="region of interest" description="Disordered" evidence="9">
    <location>
        <begin position="596"/>
        <end position="662"/>
    </location>
</feature>
<dbReference type="PROSITE" id="PS50011">
    <property type="entry name" value="PROTEIN_KINASE_DOM"/>
    <property type="match status" value="1"/>
</dbReference>
<dbReference type="EMBL" id="PKSG01000135">
    <property type="protein sequence ID" value="POR38465.1"/>
    <property type="molecule type" value="Genomic_DNA"/>
</dbReference>
<dbReference type="GO" id="GO:0005524">
    <property type="term" value="F:ATP binding"/>
    <property type="evidence" value="ECO:0007669"/>
    <property type="project" value="UniProtKB-KW"/>
</dbReference>
<comment type="catalytic activity">
    <reaction evidence="7">
        <text>L-threonyl-[protein] + ATP = O-phospho-L-threonyl-[protein] + ADP + H(+)</text>
        <dbReference type="Rhea" id="RHEA:46608"/>
        <dbReference type="Rhea" id="RHEA-COMP:11060"/>
        <dbReference type="Rhea" id="RHEA-COMP:11605"/>
        <dbReference type="ChEBI" id="CHEBI:15378"/>
        <dbReference type="ChEBI" id="CHEBI:30013"/>
        <dbReference type="ChEBI" id="CHEBI:30616"/>
        <dbReference type="ChEBI" id="CHEBI:61977"/>
        <dbReference type="ChEBI" id="CHEBI:456216"/>
        <dbReference type="EC" id="2.7.11.1"/>
    </reaction>
</comment>
<evidence type="ECO:0000259" key="10">
    <source>
        <dbReference type="PROSITE" id="PS50011"/>
    </source>
</evidence>
<feature type="compositionally biased region" description="Basic and acidic residues" evidence="9">
    <location>
        <begin position="500"/>
        <end position="511"/>
    </location>
</feature>
<evidence type="ECO:0000313" key="12">
    <source>
        <dbReference type="Proteomes" id="UP000237481"/>
    </source>
</evidence>
<evidence type="ECO:0000256" key="1">
    <source>
        <dbReference type="ARBA" id="ARBA00012513"/>
    </source>
</evidence>
<feature type="region of interest" description="Disordered" evidence="9">
    <location>
        <begin position="433"/>
        <end position="529"/>
    </location>
</feature>
<keyword evidence="6" id="KW-0067">ATP-binding</keyword>
<dbReference type="EC" id="2.7.11.1" evidence="1"/>
<dbReference type="GO" id="GO:0004674">
    <property type="term" value="F:protein serine/threonine kinase activity"/>
    <property type="evidence" value="ECO:0007669"/>
    <property type="project" value="UniProtKB-KW"/>
</dbReference>
<keyword evidence="4" id="KW-0547">Nucleotide-binding</keyword>
<evidence type="ECO:0000256" key="2">
    <source>
        <dbReference type="ARBA" id="ARBA00022527"/>
    </source>
</evidence>
<accession>A0A2S4L7Q8</accession>
<comment type="catalytic activity">
    <reaction evidence="8">
        <text>L-seryl-[protein] + ATP = O-phospho-L-seryl-[protein] + ADP + H(+)</text>
        <dbReference type="Rhea" id="RHEA:17989"/>
        <dbReference type="Rhea" id="RHEA-COMP:9863"/>
        <dbReference type="Rhea" id="RHEA-COMP:11604"/>
        <dbReference type="ChEBI" id="CHEBI:15378"/>
        <dbReference type="ChEBI" id="CHEBI:29999"/>
        <dbReference type="ChEBI" id="CHEBI:30616"/>
        <dbReference type="ChEBI" id="CHEBI:83421"/>
        <dbReference type="ChEBI" id="CHEBI:456216"/>
        <dbReference type="EC" id="2.7.11.1"/>
    </reaction>
</comment>
<dbReference type="PANTHER" id="PTHR43671:SF98">
    <property type="entry name" value="SERINE_THREONINE-PROTEIN KINASE NEK11"/>
    <property type="match status" value="1"/>
</dbReference>
<dbReference type="PANTHER" id="PTHR43671">
    <property type="entry name" value="SERINE/THREONINE-PROTEIN KINASE NEK"/>
    <property type="match status" value="1"/>
</dbReference>
<dbReference type="OrthoDB" id="4062651at2759"/>
<dbReference type="SUPFAM" id="SSF56112">
    <property type="entry name" value="Protein kinase-like (PK-like)"/>
    <property type="match status" value="1"/>
</dbReference>
<feature type="compositionally biased region" description="Acidic residues" evidence="9">
    <location>
        <begin position="618"/>
        <end position="652"/>
    </location>
</feature>
<proteinExistence type="predicted"/>
<evidence type="ECO:0000256" key="6">
    <source>
        <dbReference type="ARBA" id="ARBA00022840"/>
    </source>
</evidence>
<dbReference type="Proteomes" id="UP000237481">
    <property type="component" value="Unassembled WGS sequence"/>
</dbReference>
<keyword evidence="3" id="KW-0808">Transferase</keyword>
<keyword evidence="2" id="KW-0723">Serine/threonine-protein kinase</keyword>
<dbReference type="InterPro" id="IPR050660">
    <property type="entry name" value="NEK_Ser/Thr_kinase"/>
</dbReference>
<feature type="compositionally biased region" description="Polar residues" evidence="9">
    <location>
        <begin position="728"/>
        <end position="737"/>
    </location>
</feature>
<comment type="caution">
    <text evidence="11">The sequence shown here is derived from an EMBL/GenBank/DDBJ whole genome shotgun (WGS) entry which is preliminary data.</text>
</comment>
<dbReference type="AlphaFoldDB" id="A0A2S4L7Q8"/>
<keyword evidence="12" id="KW-1185">Reference proteome</keyword>
<evidence type="ECO:0000256" key="3">
    <source>
        <dbReference type="ARBA" id="ARBA00022679"/>
    </source>
</evidence>
<dbReference type="Gene3D" id="1.10.510.10">
    <property type="entry name" value="Transferase(Phosphotransferase) domain 1"/>
    <property type="match status" value="1"/>
</dbReference>
<name>A0A2S4L7Q8_9HYPO</name>
<keyword evidence="5" id="KW-0418">Kinase</keyword>
<dbReference type="STRING" id="94208.A0A2S4L7Q8"/>
<feature type="compositionally biased region" description="Basic residues" evidence="9">
    <location>
        <begin position="489"/>
        <end position="499"/>
    </location>
</feature>
<feature type="compositionally biased region" description="Low complexity" evidence="9">
    <location>
        <begin position="463"/>
        <end position="475"/>
    </location>
</feature>
<dbReference type="InterPro" id="IPR011009">
    <property type="entry name" value="Kinase-like_dom_sf"/>
</dbReference>
<reference evidence="11 12" key="1">
    <citation type="submission" date="2018-01" db="EMBL/GenBank/DDBJ databases">
        <title>Harnessing the power of phylogenomics to disentangle the directionality and signatures of interkingdom host jumping in the parasitic fungal genus Tolypocladium.</title>
        <authorList>
            <person name="Quandt C.A."/>
            <person name="Patterson W."/>
            <person name="Spatafora J.W."/>
        </authorList>
    </citation>
    <scope>NUCLEOTIDE SEQUENCE [LARGE SCALE GENOMIC DNA]</scope>
    <source>
        <strain evidence="11 12">NRBC 100945</strain>
    </source>
</reference>